<evidence type="ECO:0000256" key="1">
    <source>
        <dbReference type="ARBA" id="ARBA00004141"/>
    </source>
</evidence>
<feature type="transmembrane region" description="Helical" evidence="5">
    <location>
        <begin position="106"/>
        <end position="127"/>
    </location>
</feature>
<dbReference type="EMBL" id="CP021377">
    <property type="protein sequence ID" value="ART83509.1"/>
    <property type="molecule type" value="Genomic_DNA"/>
</dbReference>
<feature type="transmembrane region" description="Helical" evidence="5">
    <location>
        <begin position="166"/>
        <end position="193"/>
    </location>
</feature>
<dbReference type="RefSeq" id="WP_087038147.1">
    <property type="nucleotide sequence ID" value="NZ_CP021377.1"/>
</dbReference>
<feature type="transmembrane region" description="Helical" evidence="5">
    <location>
        <begin position="72"/>
        <end position="94"/>
    </location>
</feature>
<keyword evidence="8" id="KW-1185">Reference proteome</keyword>
<keyword evidence="2 5" id="KW-0812">Transmembrane</keyword>
<feature type="domain" description="Yip1" evidence="6">
    <location>
        <begin position="7"/>
        <end position="182"/>
    </location>
</feature>
<evidence type="ECO:0000256" key="3">
    <source>
        <dbReference type="ARBA" id="ARBA00022989"/>
    </source>
</evidence>
<gene>
    <name evidence="7" type="ORF">CBP31_13465</name>
</gene>
<feature type="transmembrane region" description="Helical" evidence="5">
    <location>
        <begin position="31"/>
        <end position="52"/>
    </location>
</feature>
<keyword evidence="3 5" id="KW-1133">Transmembrane helix</keyword>
<dbReference type="InterPro" id="IPR006977">
    <property type="entry name" value="Yip1_dom"/>
</dbReference>
<organism evidence="7 8">
    <name type="scientific">Oceanisphaera profunda</name>
    <dbReference type="NCBI Taxonomy" id="1416627"/>
    <lineage>
        <taxon>Bacteria</taxon>
        <taxon>Pseudomonadati</taxon>
        <taxon>Pseudomonadota</taxon>
        <taxon>Gammaproteobacteria</taxon>
        <taxon>Aeromonadales</taxon>
        <taxon>Aeromonadaceae</taxon>
        <taxon>Oceanisphaera</taxon>
    </lineage>
</organism>
<evidence type="ECO:0000256" key="2">
    <source>
        <dbReference type="ARBA" id="ARBA00022692"/>
    </source>
</evidence>
<dbReference type="OrthoDB" id="9808452at2"/>
<dbReference type="AlphaFoldDB" id="A0A1Y0D7J1"/>
<accession>A0A1Y0D7J1</accession>
<evidence type="ECO:0000256" key="5">
    <source>
        <dbReference type="SAM" id="Phobius"/>
    </source>
</evidence>
<evidence type="ECO:0000256" key="4">
    <source>
        <dbReference type="ARBA" id="ARBA00023136"/>
    </source>
</evidence>
<dbReference type="Pfam" id="PF04893">
    <property type="entry name" value="Yip1"/>
    <property type="match status" value="1"/>
</dbReference>
<comment type="subcellular location">
    <subcellularLocation>
        <location evidence="1">Membrane</location>
        <topology evidence="1">Multi-pass membrane protein</topology>
    </subcellularLocation>
</comment>
<name>A0A1Y0D7J1_9GAMM</name>
<evidence type="ECO:0000313" key="8">
    <source>
        <dbReference type="Proteomes" id="UP000243937"/>
    </source>
</evidence>
<proteinExistence type="predicted"/>
<reference evidence="7 8" key="1">
    <citation type="journal article" date="2014" name="Int. J. Syst. Evol. Microbiol.">
        <title>Oceanisphaera profunda sp. nov., a marine bacterium isolated from deep-sea sediment, and emended description of the genus Oceanisphaera.</title>
        <authorList>
            <person name="Xu Z."/>
            <person name="Zhang X.Y."/>
            <person name="Su H.N."/>
            <person name="Yu Z.C."/>
            <person name="Liu C."/>
            <person name="Li H."/>
            <person name="Chen X.L."/>
            <person name="Song X.Y."/>
            <person name="Xie B.B."/>
            <person name="Qin Q.L."/>
            <person name="Zhou B.C."/>
            <person name="Shi M."/>
            <person name="Huang Y."/>
            <person name="Zhang Y.Z."/>
        </authorList>
    </citation>
    <scope>NUCLEOTIDE SEQUENCE [LARGE SCALE GENOMIC DNA]</scope>
    <source>
        <strain evidence="7 8">SM1222</strain>
    </source>
</reference>
<evidence type="ECO:0000313" key="7">
    <source>
        <dbReference type="EMBL" id="ART83509.1"/>
    </source>
</evidence>
<feature type="transmembrane region" description="Helical" evidence="5">
    <location>
        <begin position="133"/>
        <end position="154"/>
    </location>
</feature>
<keyword evidence="4 5" id="KW-0472">Membrane</keyword>
<sequence length="201" mass="22323">MFLNRIWGLYTQPKVQWHTVDRQHESLRYSLIHLAVIALIPTICAYLSTTMIGWNFGTTNSTNILLTPQSALAMAISMYVGLIFGVFALAYLIFWMASTFGAKPSFANSIELAAYTATPLFMAGFALFYPEPIVIMVVGLLGVAYSVYLLYTGIPIVMRIPEDRGFIYASSVITAALVLLVCLMTATVLIWSWGFGPMYMN</sequence>
<dbReference type="KEGG" id="opf:CBP31_13465"/>
<evidence type="ECO:0000259" key="6">
    <source>
        <dbReference type="Pfam" id="PF04893"/>
    </source>
</evidence>
<protein>
    <recommendedName>
        <fullName evidence="6">Yip1 domain-containing protein</fullName>
    </recommendedName>
</protein>
<dbReference type="GO" id="GO:0016020">
    <property type="term" value="C:membrane"/>
    <property type="evidence" value="ECO:0007669"/>
    <property type="project" value="UniProtKB-SubCell"/>
</dbReference>
<dbReference type="Proteomes" id="UP000243937">
    <property type="component" value="Chromosome"/>
</dbReference>